<dbReference type="EMBL" id="FQUS01000001">
    <property type="protein sequence ID" value="SHE32104.1"/>
    <property type="molecule type" value="Genomic_DNA"/>
</dbReference>
<comment type="subunit">
    <text evidence="4">Homodimer.</text>
</comment>
<dbReference type="GO" id="GO:0046872">
    <property type="term" value="F:metal ion binding"/>
    <property type="evidence" value="ECO:0007669"/>
    <property type="project" value="UniProtKB-KW"/>
</dbReference>
<evidence type="ECO:0000259" key="8">
    <source>
        <dbReference type="SMART" id="SM00471"/>
    </source>
</evidence>
<dbReference type="OrthoDB" id="9796032at2"/>
<name>A0A1M4SIK5_9BACT</name>
<dbReference type="InterPro" id="IPR039356">
    <property type="entry name" value="YfbR/HDDC2"/>
</dbReference>
<dbReference type="PANTHER" id="PTHR11845">
    <property type="entry name" value="5'-DEOXYNUCLEOTIDASE HDDC2"/>
    <property type="match status" value="1"/>
</dbReference>
<dbReference type="InterPro" id="IPR003607">
    <property type="entry name" value="HD/PDEase_dom"/>
</dbReference>
<evidence type="ECO:0000256" key="2">
    <source>
        <dbReference type="ARBA" id="ARBA00001936"/>
    </source>
</evidence>
<dbReference type="EC" id="3.1.3.89" evidence="5"/>
<dbReference type="GO" id="GO:0002953">
    <property type="term" value="F:5'-deoxynucleotidase activity"/>
    <property type="evidence" value="ECO:0007669"/>
    <property type="project" value="UniProtKB-EC"/>
</dbReference>
<evidence type="ECO:0000313" key="10">
    <source>
        <dbReference type="Proteomes" id="UP000184041"/>
    </source>
</evidence>
<evidence type="ECO:0000256" key="5">
    <source>
        <dbReference type="ARBA" id="ARBA00012964"/>
    </source>
</evidence>
<dbReference type="SMART" id="SM00471">
    <property type="entry name" value="HDc"/>
    <property type="match status" value="1"/>
</dbReference>
<keyword evidence="10" id="KW-1185">Reference proteome</keyword>
<reference evidence="9 10" key="1">
    <citation type="submission" date="2016-11" db="EMBL/GenBank/DDBJ databases">
        <authorList>
            <person name="Jaros S."/>
            <person name="Januszkiewicz K."/>
            <person name="Wedrychowicz H."/>
        </authorList>
    </citation>
    <scope>NUCLEOTIDE SEQUENCE [LARGE SCALE GENOMIC DNA]</scope>
    <source>
        <strain evidence="9 10">DSM 21986</strain>
    </source>
</reference>
<keyword evidence="7 9" id="KW-0378">Hydrolase</keyword>
<sequence>MNSSEIIDILDFLRDAEQLKNTLRSSYTSTGRVESVAEHSWRLCLMAMTFEQAFPEVDMCRVIKIGLVHDLGEAINGDIPAPQQSASTDKSAAERRDLLQLLRPLSESLRSEILELWDEYEQASTPEARTAKALDKLETIIQHNQGDNPPDFDYAFNLEYGQEYTSDHPVISDIRRILDQDTEDLAKRTNNGEP</sequence>
<dbReference type="PANTHER" id="PTHR11845:SF13">
    <property type="entry name" value="5'-DEOXYNUCLEOTIDASE HDDC2"/>
    <property type="match status" value="1"/>
</dbReference>
<dbReference type="SUPFAM" id="SSF109604">
    <property type="entry name" value="HD-domain/PDEase-like"/>
    <property type="match status" value="1"/>
</dbReference>
<dbReference type="Gene3D" id="1.10.3210.10">
    <property type="entry name" value="Hypothetical protein af1432"/>
    <property type="match status" value="1"/>
</dbReference>
<evidence type="ECO:0000256" key="7">
    <source>
        <dbReference type="ARBA" id="ARBA00022801"/>
    </source>
</evidence>
<evidence type="ECO:0000313" key="9">
    <source>
        <dbReference type="EMBL" id="SHE32104.1"/>
    </source>
</evidence>
<keyword evidence="6" id="KW-0479">Metal-binding</keyword>
<comment type="cofactor">
    <cofactor evidence="2">
        <name>Mn(2+)</name>
        <dbReference type="ChEBI" id="CHEBI:29035"/>
    </cofactor>
</comment>
<protein>
    <recommendedName>
        <fullName evidence="5">5'-deoxynucleotidase</fullName>
        <ecNumber evidence="5">3.1.3.89</ecNumber>
    </recommendedName>
</protein>
<dbReference type="Pfam" id="PF13023">
    <property type="entry name" value="HD_3"/>
    <property type="match status" value="1"/>
</dbReference>
<evidence type="ECO:0000256" key="3">
    <source>
        <dbReference type="ARBA" id="ARBA00001941"/>
    </source>
</evidence>
<dbReference type="Proteomes" id="UP000184041">
    <property type="component" value="Unassembled WGS sequence"/>
</dbReference>
<feature type="domain" description="HD/PDEase" evidence="8">
    <location>
        <begin position="32"/>
        <end position="149"/>
    </location>
</feature>
<dbReference type="RefSeq" id="WP_073058810.1">
    <property type="nucleotide sequence ID" value="NZ_FQUS01000001.1"/>
</dbReference>
<evidence type="ECO:0000256" key="1">
    <source>
        <dbReference type="ARBA" id="ARBA00001638"/>
    </source>
</evidence>
<dbReference type="InterPro" id="IPR006674">
    <property type="entry name" value="HD_domain"/>
</dbReference>
<dbReference type="GO" id="GO:0005737">
    <property type="term" value="C:cytoplasm"/>
    <property type="evidence" value="ECO:0007669"/>
    <property type="project" value="TreeGrafter"/>
</dbReference>
<proteinExistence type="predicted"/>
<comment type="cofactor">
    <cofactor evidence="3">
        <name>Co(2+)</name>
        <dbReference type="ChEBI" id="CHEBI:48828"/>
    </cofactor>
</comment>
<evidence type="ECO:0000256" key="6">
    <source>
        <dbReference type="ARBA" id="ARBA00022723"/>
    </source>
</evidence>
<gene>
    <name evidence="9" type="ORF">SAMN05443144_10148</name>
</gene>
<dbReference type="STRING" id="1194090.SAMN05443144_10148"/>
<organism evidence="9 10">
    <name type="scientific">Fodinibius roseus</name>
    <dbReference type="NCBI Taxonomy" id="1194090"/>
    <lineage>
        <taxon>Bacteria</taxon>
        <taxon>Pseudomonadati</taxon>
        <taxon>Balneolota</taxon>
        <taxon>Balneolia</taxon>
        <taxon>Balneolales</taxon>
        <taxon>Balneolaceae</taxon>
        <taxon>Fodinibius</taxon>
    </lineage>
</organism>
<accession>A0A1M4SIK5</accession>
<dbReference type="AlphaFoldDB" id="A0A1M4SIK5"/>
<evidence type="ECO:0000256" key="4">
    <source>
        <dbReference type="ARBA" id="ARBA00011738"/>
    </source>
</evidence>
<comment type="catalytic activity">
    <reaction evidence="1">
        <text>a 2'-deoxyribonucleoside 5'-phosphate + H2O = a 2'-deoxyribonucleoside + phosphate</text>
        <dbReference type="Rhea" id="RHEA:36167"/>
        <dbReference type="ChEBI" id="CHEBI:15377"/>
        <dbReference type="ChEBI" id="CHEBI:18274"/>
        <dbReference type="ChEBI" id="CHEBI:43474"/>
        <dbReference type="ChEBI" id="CHEBI:65317"/>
        <dbReference type="EC" id="3.1.3.89"/>
    </reaction>
</comment>